<protein>
    <recommendedName>
        <fullName evidence="3">Tektin</fullName>
    </recommendedName>
</protein>
<dbReference type="Proteomes" id="UP000472266">
    <property type="component" value="Chromosome 5"/>
</dbReference>
<sequence length="160" mass="16532">MPPLPTLQVISGNSIGHCGGIKRPFQPQLLGCQEAGLGIQVLNLLLELGLPEVYVLQALAQSGCGVLLGTLGSGSGMSRQLLGLGPVALALLAAAEGLVVQIRVALVPLVRQVLGSTETGRGQAAGRVRPRVQHGHRLRHVRCSPPGVIPADRLLEESGA</sequence>
<name>A0A672UZQ4_STRHB</name>
<dbReference type="GeneTree" id="ENSGT00960000188336"/>
<proteinExistence type="predicted"/>
<keyword evidence="2" id="KW-1185">Reference proteome</keyword>
<dbReference type="AlphaFoldDB" id="A0A672UZQ4"/>
<dbReference type="OMA" id="VPHQVRM"/>
<accession>A0A672UZQ4</accession>
<reference evidence="1" key="3">
    <citation type="submission" date="2025-09" db="UniProtKB">
        <authorList>
            <consortium name="Ensembl"/>
        </authorList>
    </citation>
    <scope>IDENTIFICATION</scope>
</reference>
<evidence type="ECO:0000313" key="1">
    <source>
        <dbReference type="Ensembl" id="ENSSHBP00005020776.1"/>
    </source>
</evidence>
<evidence type="ECO:0000313" key="2">
    <source>
        <dbReference type="Proteomes" id="UP000472266"/>
    </source>
</evidence>
<reference evidence="1" key="2">
    <citation type="submission" date="2025-08" db="UniProtKB">
        <authorList>
            <consortium name="Ensembl"/>
        </authorList>
    </citation>
    <scope>IDENTIFICATION</scope>
</reference>
<evidence type="ECO:0008006" key="3">
    <source>
        <dbReference type="Google" id="ProtNLM"/>
    </source>
</evidence>
<reference evidence="1 2" key="1">
    <citation type="submission" date="2019-11" db="EMBL/GenBank/DDBJ databases">
        <title>Strigops habroptila (kakapo) genome, bStrHab1, primary haplotype, v2.</title>
        <authorList>
            <person name="Jarvis E.D."/>
            <person name="Howard J."/>
            <person name="Rhie A."/>
            <person name="Phillippy A."/>
            <person name="Korlach J."/>
            <person name="Digby A."/>
            <person name="Iorns D."/>
            <person name="Eason D."/>
            <person name="Robertson B."/>
            <person name="Raemaekers T."/>
            <person name="Howe K."/>
            <person name="Lewin H."/>
            <person name="Damas J."/>
            <person name="Hastie A."/>
            <person name="Tracey A."/>
            <person name="Chow W."/>
            <person name="Fedrigo O."/>
        </authorList>
    </citation>
    <scope>NUCLEOTIDE SEQUENCE [LARGE SCALE GENOMIC DNA]</scope>
</reference>
<organism evidence="1 2">
    <name type="scientific">Strigops habroptila</name>
    <name type="common">Kakapo</name>
    <dbReference type="NCBI Taxonomy" id="2489341"/>
    <lineage>
        <taxon>Eukaryota</taxon>
        <taxon>Metazoa</taxon>
        <taxon>Chordata</taxon>
        <taxon>Craniata</taxon>
        <taxon>Vertebrata</taxon>
        <taxon>Euteleostomi</taxon>
        <taxon>Archelosauria</taxon>
        <taxon>Archosauria</taxon>
        <taxon>Dinosauria</taxon>
        <taxon>Saurischia</taxon>
        <taxon>Theropoda</taxon>
        <taxon>Coelurosauria</taxon>
        <taxon>Aves</taxon>
        <taxon>Neognathae</taxon>
        <taxon>Neoaves</taxon>
        <taxon>Telluraves</taxon>
        <taxon>Australaves</taxon>
        <taxon>Psittaciformes</taxon>
        <taxon>Psittacidae</taxon>
        <taxon>Strigops</taxon>
    </lineage>
</organism>
<dbReference type="Ensembl" id="ENSSHBT00005024741.1">
    <property type="protein sequence ID" value="ENSSHBP00005020776.1"/>
    <property type="gene ID" value="ENSSHBG00005017642.1"/>
</dbReference>
<dbReference type="InParanoid" id="A0A672UZQ4"/>